<name>Q4RUM9_TETNG</name>
<protein>
    <submittedName>
        <fullName evidence="2">(spotted green pufferfish) hypothetical protein</fullName>
    </submittedName>
</protein>
<proteinExistence type="predicted"/>
<dbReference type="AlphaFoldDB" id="Q4RUM9"/>
<reference evidence="2" key="2">
    <citation type="submission" date="2004-02" db="EMBL/GenBank/DDBJ databases">
        <authorList>
            <consortium name="Genoscope"/>
            <consortium name="Whitehead Institute Centre for Genome Research"/>
        </authorList>
    </citation>
    <scope>NUCLEOTIDE SEQUENCE</scope>
</reference>
<comment type="caution">
    <text evidence="2">The sequence shown here is derived from an EMBL/GenBank/DDBJ whole genome shotgun (WGS) entry which is preliminary data.</text>
</comment>
<accession>Q4RUM9</accession>
<evidence type="ECO:0000313" key="2">
    <source>
        <dbReference type="EMBL" id="CAG07903.1"/>
    </source>
</evidence>
<dbReference type="EMBL" id="CAAE01014993">
    <property type="protein sequence ID" value="CAG07903.1"/>
    <property type="molecule type" value="Genomic_DNA"/>
</dbReference>
<reference evidence="2" key="1">
    <citation type="journal article" date="2004" name="Nature">
        <title>Genome duplication in the teleost fish Tetraodon nigroviridis reveals the early vertebrate proto-karyotype.</title>
        <authorList>
            <person name="Jaillon O."/>
            <person name="Aury J.-M."/>
            <person name="Brunet F."/>
            <person name="Petit J.-L."/>
            <person name="Stange-Thomann N."/>
            <person name="Mauceli E."/>
            <person name="Bouneau L."/>
            <person name="Fischer C."/>
            <person name="Ozouf-Costaz C."/>
            <person name="Bernot A."/>
            <person name="Nicaud S."/>
            <person name="Jaffe D."/>
            <person name="Fisher S."/>
            <person name="Lutfalla G."/>
            <person name="Dossat C."/>
            <person name="Segurens B."/>
            <person name="Dasilva C."/>
            <person name="Salanoubat M."/>
            <person name="Levy M."/>
            <person name="Boudet N."/>
            <person name="Castellano S."/>
            <person name="Anthouard V."/>
            <person name="Jubin C."/>
            <person name="Castelli V."/>
            <person name="Katinka M."/>
            <person name="Vacherie B."/>
            <person name="Biemont C."/>
            <person name="Skalli Z."/>
            <person name="Cattolico L."/>
            <person name="Poulain J."/>
            <person name="De Berardinis V."/>
            <person name="Cruaud C."/>
            <person name="Duprat S."/>
            <person name="Brottier P."/>
            <person name="Coutanceau J.-P."/>
            <person name="Gouzy J."/>
            <person name="Parra G."/>
            <person name="Lardier G."/>
            <person name="Chapple C."/>
            <person name="McKernan K.J."/>
            <person name="McEwan P."/>
            <person name="Bosak S."/>
            <person name="Kellis M."/>
            <person name="Volff J.-N."/>
            <person name="Guigo R."/>
            <person name="Zody M.C."/>
            <person name="Mesirov J."/>
            <person name="Lindblad-Toh K."/>
            <person name="Birren B."/>
            <person name="Nusbaum C."/>
            <person name="Kahn D."/>
            <person name="Robinson-Rechavi M."/>
            <person name="Laudet V."/>
            <person name="Schachter V."/>
            <person name="Quetier F."/>
            <person name="Saurin W."/>
            <person name="Scarpelli C."/>
            <person name="Wincker P."/>
            <person name="Lander E.S."/>
            <person name="Weissenbach J."/>
            <person name="Roest Crollius H."/>
        </authorList>
    </citation>
    <scope>NUCLEOTIDE SEQUENCE [LARGE SCALE GENOMIC DNA]</scope>
</reference>
<sequence>MVMGDPARGGKGHVTGPSLDTNVNSMTTRNMETQCTIGKALRIQDRYYSKFGSAAYSWGWETSPLFFRDADESGALDVFS</sequence>
<organism evidence="2">
    <name type="scientific">Tetraodon nigroviridis</name>
    <name type="common">Spotted green pufferfish</name>
    <name type="synonym">Chelonodon nigroviridis</name>
    <dbReference type="NCBI Taxonomy" id="99883"/>
    <lineage>
        <taxon>Eukaryota</taxon>
        <taxon>Metazoa</taxon>
        <taxon>Chordata</taxon>
        <taxon>Craniata</taxon>
        <taxon>Vertebrata</taxon>
        <taxon>Euteleostomi</taxon>
        <taxon>Actinopterygii</taxon>
        <taxon>Neopterygii</taxon>
        <taxon>Teleostei</taxon>
        <taxon>Neoteleostei</taxon>
        <taxon>Acanthomorphata</taxon>
        <taxon>Eupercaria</taxon>
        <taxon>Tetraodontiformes</taxon>
        <taxon>Tetradontoidea</taxon>
        <taxon>Tetraodontidae</taxon>
        <taxon>Tetraodon</taxon>
    </lineage>
</organism>
<feature type="region of interest" description="Disordered" evidence="1">
    <location>
        <begin position="1"/>
        <end position="26"/>
    </location>
</feature>
<evidence type="ECO:0000256" key="1">
    <source>
        <dbReference type="SAM" id="MobiDB-lite"/>
    </source>
</evidence>
<gene>
    <name evidence="2" type="ORF">GSTENG00028729001</name>
</gene>
<dbReference type="KEGG" id="tng:GSTEN00028729G001"/>